<sequence>MVSISPLFSHTSSQMNGSPDAAPFALSKGIGSGAIMPTAAMPGGGDVLAFVPSPVPGTESTVLEILSRTLPGAAGHLLSGILSKISPVLFVLNTRDTADTTQMLALVRRLEAAGIDPREVAFGLLPNGNLGIYDRNDDSEFPHLVAFIDQGTGEVVTQRSVEQPALVPDGFNPFPPIGPSDLPPRDPPLRIPPIDPNTEIEESETPDDVTAPETQFLPDEVPVTDPNVLSPEAQERIDDLNAQRHALKERLANIQDQVDRLGDEVAQMEAAQRRIAEQGRLRQESRNIMTGLEREISGGSVNSLIGGPLTDPQHIEALAEAMFARAAAFEAEGAYEKALALIEAFLDRYEAHASDIPGSTPLLGGASQRGFERYFHRIEEELREAIRRSLGHSSFTDGTDPIEEVIEKHGISAQIMLHALAAAMAPEEIASLPDGILSAPSTAIANEMRKLHPKMAAGLVAALGDRLANLPQIYRIALAASLSEGDKNDPVIARAIEMLEAVASGGELPPELNPLSRDAETFVSEQIAAGKLTLEQFYELSALNPHLHPIVLIHRIMKMNRGEEVEDLRLSESDAIPEIDRSADILPPANMVHSWADIRAVLGSFGMYLADTSELSEEFNLAQHSEAEMCEIINAAIPYLRLIAEKFPGALNGLSISVHAPNPPPAYPGDTGPLLGMGDTESGTIFLSTMLDYFQRFAERDFDGATKFMLTLFHEIGHAFQAKAPDEARDFTRNLSPVLEIYGGASSNAGEDAMSMDEALEKLFPNAPPAERRSLLFEEYEVRIEDVERMALEQAGETIVDPEYYDGTLHVYRTLPADVTDIAGMTTSGYARTDGNEAFAEQFAHHLADRGYLNYPDTFLPHHTERARAPMPPNLEHLMLRTLFAVQNRDGPVSDKRYPEFLGNDN</sequence>
<comment type="caution">
    <text evidence="2">The sequence shown here is derived from an EMBL/GenBank/DDBJ whole genome shotgun (WGS) entry which is preliminary data.</text>
</comment>
<evidence type="ECO:0000313" key="5">
    <source>
        <dbReference type="Proteomes" id="UP000182800"/>
    </source>
</evidence>
<proteinExistence type="predicted"/>
<reference evidence="2 4" key="1">
    <citation type="submission" date="2015-09" db="EMBL/GenBank/DDBJ databases">
        <title>Identification and resolution of microdiversity through metagenomic sequencing of parallel consortia.</title>
        <authorList>
            <person name="Nelson W.C."/>
            <person name="Romine M.F."/>
            <person name="Lindemann S.R."/>
        </authorList>
    </citation>
    <scope>NUCLEOTIDE SEQUENCE [LARGE SCALE GENOMIC DNA]</scope>
    <source>
        <strain evidence="2">HL-109</strain>
    </source>
</reference>
<keyword evidence="5" id="KW-1185">Reference proteome</keyword>
<dbReference type="EMBL" id="LJSX01000022">
    <property type="protein sequence ID" value="KPQ09784.1"/>
    <property type="molecule type" value="Genomic_DNA"/>
</dbReference>
<dbReference type="AlphaFoldDB" id="A0A0P7Y0G8"/>
<accession>A0A0P7Y0G8</accession>
<evidence type="ECO:0000313" key="2">
    <source>
        <dbReference type="EMBL" id="KPQ09784.1"/>
    </source>
</evidence>
<gene>
    <name evidence="3" type="ORF">GA0071312_1611</name>
    <name evidence="2" type="ORF">HLUCCO17_13550</name>
</gene>
<dbReference type="EMBL" id="FMBM01000002">
    <property type="protein sequence ID" value="SCC80638.1"/>
    <property type="molecule type" value="Genomic_DNA"/>
</dbReference>
<evidence type="ECO:0000313" key="3">
    <source>
        <dbReference type="EMBL" id="SCC80638.1"/>
    </source>
</evidence>
<dbReference type="Proteomes" id="UP000182800">
    <property type="component" value="Unassembled WGS sequence"/>
</dbReference>
<dbReference type="Proteomes" id="UP000050497">
    <property type="component" value="Unassembled WGS sequence"/>
</dbReference>
<evidence type="ECO:0000313" key="4">
    <source>
        <dbReference type="Proteomes" id="UP000050497"/>
    </source>
</evidence>
<feature type="coiled-coil region" evidence="1">
    <location>
        <begin position="230"/>
        <end position="271"/>
    </location>
</feature>
<reference evidence="3 5" key="2">
    <citation type="submission" date="2016-08" db="EMBL/GenBank/DDBJ databases">
        <authorList>
            <person name="Varghese N."/>
            <person name="Submissions Spin"/>
        </authorList>
    </citation>
    <scope>NUCLEOTIDE SEQUENCE [LARGE SCALE GENOMIC DNA]</scope>
    <source>
        <strain evidence="3 5">HL-109</strain>
    </source>
</reference>
<dbReference type="RefSeq" id="WP_131817746.1">
    <property type="nucleotide sequence ID" value="NZ_FMBM01000002.1"/>
</dbReference>
<keyword evidence="1" id="KW-0175">Coiled coil</keyword>
<protein>
    <submittedName>
        <fullName evidence="2">Septum formation initiator</fullName>
    </submittedName>
</protein>
<evidence type="ECO:0000256" key="1">
    <source>
        <dbReference type="SAM" id="Coils"/>
    </source>
</evidence>
<name>A0A0P7Y0G8_9HYPH</name>
<organism evidence="2 4">
    <name type="scientific">Saliniramus fredricksonii</name>
    <dbReference type="NCBI Taxonomy" id="1653334"/>
    <lineage>
        <taxon>Bacteria</taxon>
        <taxon>Pseudomonadati</taxon>
        <taxon>Pseudomonadota</taxon>
        <taxon>Alphaproteobacteria</taxon>
        <taxon>Hyphomicrobiales</taxon>
        <taxon>Salinarimonadaceae</taxon>
        <taxon>Saliniramus</taxon>
    </lineage>
</organism>